<dbReference type="PIRSF" id="PIRSF005902">
    <property type="entry name" value="DNase_TatD"/>
    <property type="match status" value="1"/>
</dbReference>
<dbReference type="AlphaFoldDB" id="A0A0P9FBU2"/>
<dbReference type="CDD" id="cd01310">
    <property type="entry name" value="TatD_DNAse"/>
    <property type="match status" value="1"/>
</dbReference>
<dbReference type="Proteomes" id="UP000050509">
    <property type="component" value="Unassembled WGS sequence"/>
</dbReference>
<dbReference type="InterPro" id="IPR015991">
    <property type="entry name" value="TatD/YcfH-like"/>
</dbReference>
<evidence type="ECO:0000313" key="4">
    <source>
        <dbReference type="EMBL" id="KPV54167.1"/>
    </source>
</evidence>
<dbReference type="InterPro" id="IPR032466">
    <property type="entry name" value="Metal_Hydrolase"/>
</dbReference>
<feature type="binding site" evidence="3">
    <location>
        <position position="13"/>
    </location>
    <ligand>
        <name>a divalent metal cation</name>
        <dbReference type="ChEBI" id="CHEBI:60240"/>
        <label>1</label>
    </ligand>
</feature>
<proteinExistence type="predicted"/>
<gene>
    <name evidence="4" type="ORF">SE17_05435</name>
</gene>
<evidence type="ECO:0000313" key="5">
    <source>
        <dbReference type="Proteomes" id="UP000050509"/>
    </source>
</evidence>
<dbReference type="Gene3D" id="3.20.20.140">
    <property type="entry name" value="Metal-dependent hydrolases"/>
    <property type="match status" value="1"/>
</dbReference>
<dbReference type="PANTHER" id="PTHR46124:SF2">
    <property type="entry name" value="D-AMINOACYL-TRNA DEACYLASE"/>
    <property type="match status" value="1"/>
</dbReference>
<feature type="binding site" evidence="3">
    <location>
        <position position="97"/>
    </location>
    <ligand>
        <name>a divalent metal cation</name>
        <dbReference type="ChEBI" id="CHEBI:60240"/>
        <label>1</label>
    </ligand>
</feature>
<organism evidence="4 5">
    <name type="scientific">Kouleothrix aurantiaca</name>
    <dbReference type="NCBI Taxonomy" id="186479"/>
    <lineage>
        <taxon>Bacteria</taxon>
        <taxon>Bacillati</taxon>
        <taxon>Chloroflexota</taxon>
        <taxon>Chloroflexia</taxon>
        <taxon>Chloroflexales</taxon>
        <taxon>Roseiflexineae</taxon>
        <taxon>Roseiflexaceae</taxon>
        <taxon>Kouleothrix</taxon>
    </lineage>
</organism>
<accession>A0A0P9FBU2</accession>
<feature type="binding site" evidence="3">
    <location>
        <position position="207"/>
    </location>
    <ligand>
        <name>a divalent metal cation</name>
        <dbReference type="ChEBI" id="CHEBI:60240"/>
        <label>1</label>
    </ligand>
</feature>
<keyword evidence="5" id="KW-1185">Reference proteome</keyword>
<evidence type="ECO:0000256" key="3">
    <source>
        <dbReference type="PIRSR" id="PIRSR005902-1"/>
    </source>
</evidence>
<dbReference type="SUPFAM" id="SSF51556">
    <property type="entry name" value="Metallo-dependent hydrolases"/>
    <property type="match status" value="1"/>
</dbReference>
<dbReference type="FunFam" id="3.20.20.140:FF:000005">
    <property type="entry name" value="TatD family hydrolase"/>
    <property type="match status" value="1"/>
</dbReference>
<dbReference type="PATRIC" id="fig|186479.3.peg.136"/>
<dbReference type="EMBL" id="LJCR01000102">
    <property type="protein sequence ID" value="KPV54167.1"/>
    <property type="molecule type" value="Genomic_DNA"/>
</dbReference>
<feature type="binding site" evidence="3">
    <location>
        <position position="11"/>
    </location>
    <ligand>
        <name>a divalent metal cation</name>
        <dbReference type="ChEBI" id="CHEBI:60240"/>
        <label>1</label>
    </ligand>
</feature>
<feature type="binding site" evidence="3">
    <location>
        <position position="133"/>
    </location>
    <ligand>
        <name>a divalent metal cation</name>
        <dbReference type="ChEBI" id="CHEBI:60240"/>
        <label>2</label>
    </ligand>
</feature>
<dbReference type="PANTHER" id="PTHR46124">
    <property type="entry name" value="D-AMINOACYL-TRNA DEACYLASE"/>
    <property type="match status" value="1"/>
</dbReference>
<protein>
    <submittedName>
        <fullName evidence="4">Hydrolase TatD</fullName>
    </submittedName>
</protein>
<dbReference type="GO" id="GO:0005829">
    <property type="term" value="C:cytosol"/>
    <property type="evidence" value="ECO:0007669"/>
    <property type="project" value="TreeGrafter"/>
</dbReference>
<dbReference type="InterPro" id="IPR018228">
    <property type="entry name" value="DNase_TatD-rel_CS"/>
</dbReference>
<feature type="binding site" evidence="3">
    <location>
        <position position="157"/>
    </location>
    <ligand>
        <name>a divalent metal cation</name>
        <dbReference type="ChEBI" id="CHEBI:60240"/>
        <label>2</label>
    </ligand>
</feature>
<comment type="caution">
    <text evidence="4">The sequence shown here is derived from an EMBL/GenBank/DDBJ whole genome shotgun (WGS) entry which is preliminary data.</text>
</comment>
<dbReference type="Pfam" id="PF01026">
    <property type="entry name" value="TatD_DNase"/>
    <property type="match status" value="1"/>
</dbReference>
<name>A0A0P9FBU2_9CHLR</name>
<dbReference type="NCBIfam" id="TIGR00010">
    <property type="entry name" value="YchF/TatD family DNA exonuclease"/>
    <property type="match status" value="1"/>
</dbReference>
<keyword evidence="2 4" id="KW-0378">Hydrolase</keyword>
<keyword evidence="1 3" id="KW-0479">Metal-binding</keyword>
<evidence type="ECO:0000256" key="2">
    <source>
        <dbReference type="ARBA" id="ARBA00022801"/>
    </source>
</evidence>
<dbReference type="InterPro" id="IPR001130">
    <property type="entry name" value="TatD-like"/>
</dbReference>
<dbReference type="PROSITE" id="PS01137">
    <property type="entry name" value="TATD_1"/>
    <property type="match status" value="1"/>
</dbReference>
<dbReference type="GO" id="GO:0004536">
    <property type="term" value="F:DNA nuclease activity"/>
    <property type="evidence" value="ECO:0007669"/>
    <property type="project" value="InterPro"/>
</dbReference>
<dbReference type="GO" id="GO:0046872">
    <property type="term" value="F:metal ion binding"/>
    <property type="evidence" value="ECO:0007669"/>
    <property type="project" value="UniProtKB-KW"/>
</dbReference>
<sequence length="260" mass="29218">MTQTLRFIDTHMHLNAAEFDPDRAATFERALMAGVVRMVEVGYDRESSRAAVRLAESDSRIYAVVGIQPHYALEADAGWLEEIRQLAAHPKVVAIGEIGLDYYHDRAPHELQEQLFRQQLELARELRRPVVIHSRDAQADTVRILNDAARGQPGIMHSFSGDWAYAAACLEVGFHLSFSGPVTFAKAAELHEVARRAPLDRILTETDSPYLAPHPRRGRRNEPAHARLVAERLAELRELPLEMLSAAVWQNACAIFQLDS</sequence>
<evidence type="ECO:0000256" key="1">
    <source>
        <dbReference type="ARBA" id="ARBA00022723"/>
    </source>
</evidence>
<dbReference type="GO" id="GO:0016788">
    <property type="term" value="F:hydrolase activity, acting on ester bonds"/>
    <property type="evidence" value="ECO:0007669"/>
    <property type="project" value="InterPro"/>
</dbReference>
<reference evidence="4 5" key="1">
    <citation type="submission" date="2015-09" db="EMBL/GenBank/DDBJ databases">
        <title>Draft genome sequence of Kouleothrix aurantiaca JCM 19913.</title>
        <authorList>
            <person name="Hemp J."/>
        </authorList>
    </citation>
    <scope>NUCLEOTIDE SEQUENCE [LARGE SCALE GENOMIC DNA]</scope>
    <source>
        <strain evidence="4 5">COM-B</strain>
    </source>
</reference>